<keyword evidence="5 10" id="KW-1133">Transmembrane helix</keyword>
<dbReference type="GO" id="GO:0016064">
    <property type="term" value="P:immunoglobulin mediated immune response"/>
    <property type="evidence" value="ECO:0007669"/>
    <property type="project" value="TreeGrafter"/>
</dbReference>
<dbReference type="InterPro" id="IPR003531">
    <property type="entry name" value="Hempt_rcpt_S_F1_CS"/>
</dbReference>
<dbReference type="PANTHER" id="PTHR23037:SF22">
    <property type="entry name" value="CYTOKINE RECEPTOR COMMON SUBUNIT BETA"/>
    <property type="match status" value="1"/>
</dbReference>
<dbReference type="PaxDb" id="30732-ENSOMEP00000031480"/>
<evidence type="ECO:0000256" key="2">
    <source>
        <dbReference type="ARBA" id="ARBA00008280"/>
    </source>
</evidence>
<evidence type="ECO:0000256" key="9">
    <source>
        <dbReference type="SAM" id="MobiDB-lite"/>
    </source>
</evidence>
<evidence type="ECO:0000256" key="8">
    <source>
        <dbReference type="ARBA" id="ARBA00023170"/>
    </source>
</evidence>
<feature type="region of interest" description="Disordered" evidence="9">
    <location>
        <begin position="511"/>
        <end position="542"/>
    </location>
</feature>
<dbReference type="GO" id="GO:0004896">
    <property type="term" value="F:cytokine receptor activity"/>
    <property type="evidence" value="ECO:0007669"/>
    <property type="project" value="InterPro"/>
</dbReference>
<dbReference type="Pfam" id="PF18707">
    <property type="entry name" value="IL2RB_N1"/>
    <property type="match status" value="1"/>
</dbReference>
<evidence type="ECO:0000256" key="7">
    <source>
        <dbReference type="ARBA" id="ARBA00023157"/>
    </source>
</evidence>
<dbReference type="STRING" id="30732.ENSOMEP00000031480"/>
<reference evidence="13" key="1">
    <citation type="submission" date="2025-08" db="UniProtKB">
        <authorList>
            <consortium name="Ensembl"/>
        </authorList>
    </citation>
    <scope>IDENTIFICATION</scope>
</reference>
<dbReference type="PANTHER" id="PTHR23037">
    <property type="entry name" value="CYTOKINE RECEPTOR"/>
    <property type="match status" value="1"/>
</dbReference>
<dbReference type="KEGG" id="oml:112137100"/>
<dbReference type="GO" id="GO:0009897">
    <property type="term" value="C:external side of plasma membrane"/>
    <property type="evidence" value="ECO:0007669"/>
    <property type="project" value="TreeGrafter"/>
</dbReference>
<feature type="region of interest" description="Disordered" evidence="9">
    <location>
        <begin position="372"/>
        <end position="397"/>
    </location>
</feature>
<protein>
    <submittedName>
        <fullName evidence="13">Colony stimulating factor 2 receptor beta common subunit</fullName>
    </submittedName>
</protein>
<feature type="transmembrane region" description="Helical" evidence="10">
    <location>
        <begin position="247"/>
        <end position="268"/>
    </location>
</feature>
<dbReference type="RefSeq" id="XP_036068358.1">
    <property type="nucleotide sequence ID" value="XM_036212465.1"/>
</dbReference>
<comment type="subcellular location">
    <subcellularLocation>
        <location evidence="1">Membrane</location>
        <topology evidence="1">Single-pass membrane protein</topology>
    </subcellularLocation>
</comment>
<dbReference type="OMA" id="MEEDSIY"/>
<name>A0A3B3DQ45_ORYME</name>
<evidence type="ECO:0000313" key="13">
    <source>
        <dbReference type="Ensembl" id="ENSOMEP00000031480.1"/>
    </source>
</evidence>
<dbReference type="RefSeq" id="XP_024115006.1">
    <property type="nucleotide sequence ID" value="XM_024259238.2"/>
</dbReference>
<feature type="chain" id="PRO_5017287818" evidence="11">
    <location>
        <begin position="23"/>
        <end position="606"/>
    </location>
</feature>
<organism evidence="13 14">
    <name type="scientific">Oryzias melastigma</name>
    <name type="common">Marine medaka</name>
    <dbReference type="NCBI Taxonomy" id="30732"/>
    <lineage>
        <taxon>Eukaryota</taxon>
        <taxon>Metazoa</taxon>
        <taxon>Chordata</taxon>
        <taxon>Craniata</taxon>
        <taxon>Vertebrata</taxon>
        <taxon>Euteleostomi</taxon>
        <taxon>Actinopterygii</taxon>
        <taxon>Neopterygii</taxon>
        <taxon>Teleostei</taxon>
        <taxon>Neoteleostei</taxon>
        <taxon>Acanthomorphata</taxon>
        <taxon>Ovalentaria</taxon>
        <taxon>Atherinomorphae</taxon>
        <taxon>Beloniformes</taxon>
        <taxon>Adrianichthyidae</taxon>
        <taxon>Oryziinae</taxon>
        <taxon>Oryzias</taxon>
    </lineage>
</organism>
<accession>A0A3B3DQ45</accession>
<dbReference type="InterPro" id="IPR040951">
    <property type="entry name" value="IL2RB_N1"/>
</dbReference>
<evidence type="ECO:0000256" key="3">
    <source>
        <dbReference type="ARBA" id="ARBA00022692"/>
    </source>
</evidence>
<evidence type="ECO:0000313" key="14">
    <source>
        <dbReference type="Proteomes" id="UP000261560"/>
    </source>
</evidence>
<dbReference type="InterPro" id="IPR013783">
    <property type="entry name" value="Ig-like_fold"/>
</dbReference>
<dbReference type="SUPFAM" id="SSF49265">
    <property type="entry name" value="Fibronectin type III"/>
    <property type="match status" value="1"/>
</dbReference>
<dbReference type="Gene3D" id="2.60.40.10">
    <property type="entry name" value="Immunoglobulins"/>
    <property type="match status" value="2"/>
</dbReference>
<proteinExistence type="inferred from homology"/>
<dbReference type="InterPro" id="IPR036116">
    <property type="entry name" value="FN3_sf"/>
</dbReference>
<dbReference type="Ensembl" id="ENSOMET00000033731.1">
    <property type="protein sequence ID" value="ENSOMEP00000031480.1"/>
    <property type="gene ID" value="ENSOMEG00000016345.1"/>
</dbReference>
<dbReference type="PROSITE" id="PS01355">
    <property type="entry name" value="HEMATOPO_REC_S_F1"/>
    <property type="match status" value="1"/>
</dbReference>
<evidence type="ECO:0000256" key="11">
    <source>
        <dbReference type="SAM" id="SignalP"/>
    </source>
</evidence>
<evidence type="ECO:0000256" key="1">
    <source>
        <dbReference type="ARBA" id="ARBA00004167"/>
    </source>
</evidence>
<keyword evidence="4 11" id="KW-0732">Signal</keyword>
<dbReference type="OrthoDB" id="8906725at2759"/>
<reference evidence="13" key="2">
    <citation type="submission" date="2025-09" db="UniProtKB">
        <authorList>
            <consortium name="Ensembl"/>
        </authorList>
    </citation>
    <scope>IDENTIFICATION</scope>
</reference>
<comment type="similarity">
    <text evidence="2">Belongs to the type I cytokine receptor family. Type 4 subfamily.</text>
</comment>
<sequence length="606" mass="67132">MEKTQDILSLLLLLSVFQIGSTSNCSPHPDNTDLNCYSDYDSIITCMWNSTSASKHKDSVCRIDTKSPTSSEFKASCVLEPVDLTKPDIKKCSMVFTRSYSFTPLEVYYIKLNCSSLSKIQTKIHKPSCHVKVKAPGKPSINSTTVSWLAHVPEHALLNKFTTQLEWKQQDQSWSDPLVKKTELNCEQSCEGQLDPEMLTQGETYEARVRVRAAEESIEGIWSDWSPTLTWVSSEGRPKPPPGVSMAVWNITIAGAVAFVLISIGVFLSKEKTVWIYVVKKITGPPVPNPSKSTSIHKWSNLLFTSESFDSCLKEEIASLQLIPTIDAVQVIRPEEKLLKENIKYESGSSGFSNPSYSALCPAPLPLLSQTSNDRLLCPPSGPAQDQQETRKTETDNKRIEVAREEILELLLKDSNIVTAMPVSDYEKVEHLRQQSVDSGTCCCEVVSPKDAEADSFTLMDGLKEGTLLKKEWDKGKDGTIDFHELFGSSKSDSGKPSIQVCFEYERVSTPHADSPELPSLDSGLNSTVESQEESMEVNDTSTRFPFPCSSLSLPQYDLNFCGSGLNPVLESLLSPGKLDSFSLVPSNMTIEPSGNDYMPVRQEQS</sequence>
<evidence type="ECO:0000256" key="10">
    <source>
        <dbReference type="SAM" id="Phobius"/>
    </source>
</evidence>
<dbReference type="RefSeq" id="XP_024115005.1">
    <property type="nucleotide sequence ID" value="XM_024259237.2"/>
</dbReference>
<feature type="compositionally biased region" description="Basic and acidic residues" evidence="9">
    <location>
        <begin position="388"/>
        <end position="397"/>
    </location>
</feature>
<feature type="domain" description="Interleukin-2 receptor subunit beta N-terminal" evidence="12">
    <location>
        <begin position="33"/>
        <end position="119"/>
    </location>
</feature>
<keyword evidence="14" id="KW-1185">Reference proteome</keyword>
<dbReference type="Proteomes" id="UP000261560">
    <property type="component" value="Unplaced"/>
</dbReference>
<feature type="signal peptide" evidence="11">
    <location>
        <begin position="1"/>
        <end position="22"/>
    </location>
</feature>
<keyword evidence="3 10" id="KW-0812">Transmembrane</keyword>
<keyword evidence="8" id="KW-0675">Receptor</keyword>
<evidence type="ECO:0000256" key="4">
    <source>
        <dbReference type="ARBA" id="ARBA00022729"/>
    </source>
</evidence>
<keyword evidence="6 10" id="KW-0472">Membrane</keyword>
<evidence type="ECO:0000256" key="5">
    <source>
        <dbReference type="ARBA" id="ARBA00022989"/>
    </source>
</evidence>
<dbReference type="AlphaFoldDB" id="A0A3B3DQ45"/>
<dbReference type="GeneID" id="112137100"/>
<evidence type="ECO:0000259" key="12">
    <source>
        <dbReference type="Pfam" id="PF18707"/>
    </source>
</evidence>
<keyword evidence="7" id="KW-1015">Disulfide bond</keyword>
<dbReference type="GeneTree" id="ENSGT00900000142364"/>
<evidence type="ECO:0000256" key="6">
    <source>
        <dbReference type="ARBA" id="ARBA00023136"/>
    </source>
</evidence>